<organism evidence="1 2">
    <name type="scientific">Moraxella cuniculi DSM 21768</name>
    <dbReference type="NCBI Taxonomy" id="1122245"/>
    <lineage>
        <taxon>Bacteria</taxon>
        <taxon>Pseudomonadati</taxon>
        <taxon>Pseudomonadota</taxon>
        <taxon>Gammaproteobacteria</taxon>
        <taxon>Moraxellales</taxon>
        <taxon>Moraxellaceae</taxon>
        <taxon>Moraxella</taxon>
    </lineage>
</organism>
<sequence>MDTDEQPLLILQDLFGDDGFVFRVHNVKLTNIDTAYDLPQMFLAHYDSLPDEIKADLPLSATLLRQINKMVTADEASYMLGLPTGTICPAWHIKISGTTVIACDELPLALHTQFTNTAKHSQAVYGEPQALIAQEAARWQLAGNVNIIYKNSQYQLISADLQGDTLIIDTHDNYMRLPNSHALATTHALNTLKNNRPAALGYLHDAILEKITATALG</sequence>
<name>A0A1N7FXP6_9GAMM</name>
<evidence type="ECO:0000313" key="2">
    <source>
        <dbReference type="Proteomes" id="UP000187495"/>
    </source>
</evidence>
<dbReference type="AlphaFoldDB" id="A0A1N7FXP6"/>
<evidence type="ECO:0000313" key="1">
    <source>
        <dbReference type="EMBL" id="SIS05143.1"/>
    </source>
</evidence>
<keyword evidence="2" id="KW-1185">Reference proteome</keyword>
<gene>
    <name evidence="1" type="ORF">SAMN02745664_11910</name>
</gene>
<reference evidence="2" key="1">
    <citation type="submission" date="2017-01" db="EMBL/GenBank/DDBJ databases">
        <authorList>
            <person name="Varghese N."/>
            <person name="Submissions S."/>
        </authorList>
    </citation>
    <scope>NUCLEOTIDE SEQUENCE [LARGE SCALE GENOMIC DNA]</scope>
    <source>
        <strain evidence="2">DSM 21768</strain>
    </source>
</reference>
<accession>A0A1N7FXP6</accession>
<dbReference type="EMBL" id="FTNU01000019">
    <property type="protein sequence ID" value="SIS05143.1"/>
    <property type="molecule type" value="Genomic_DNA"/>
</dbReference>
<protein>
    <submittedName>
        <fullName evidence="1">Uncharacterized protein</fullName>
    </submittedName>
</protein>
<proteinExistence type="predicted"/>
<dbReference type="Proteomes" id="UP000187495">
    <property type="component" value="Unassembled WGS sequence"/>
</dbReference>
<dbReference type="RefSeq" id="WP_076555985.1">
    <property type="nucleotide sequence ID" value="NZ_FTNU01000019.1"/>
</dbReference>